<dbReference type="Pfam" id="PF13182">
    <property type="entry name" value="DUF4007"/>
    <property type="match status" value="1"/>
</dbReference>
<comment type="caution">
    <text evidence="2">The sequence shown here is derived from an EMBL/GenBank/DDBJ whole genome shotgun (WGS) entry which is preliminary data.</text>
</comment>
<name>A0A4Q0M6F4_9HYPH</name>
<accession>A0A4Q0M6F4</accession>
<dbReference type="AlphaFoldDB" id="A0A4Q0M6F4"/>
<evidence type="ECO:0000313" key="2">
    <source>
        <dbReference type="EMBL" id="RXF68555.1"/>
    </source>
</evidence>
<dbReference type="OrthoDB" id="747541at2"/>
<organism evidence="2 3">
    <name type="scientific">Hansschlegelia zhihuaiae</name>
    <dbReference type="NCBI Taxonomy" id="405005"/>
    <lineage>
        <taxon>Bacteria</taxon>
        <taxon>Pseudomonadati</taxon>
        <taxon>Pseudomonadota</taxon>
        <taxon>Alphaproteobacteria</taxon>
        <taxon>Hyphomicrobiales</taxon>
        <taxon>Methylopilaceae</taxon>
        <taxon>Hansschlegelia</taxon>
    </lineage>
</organism>
<dbReference type="Proteomes" id="UP000289708">
    <property type="component" value="Unassembled WGS sequence"/>
</dbReference>
<evidence type="ECO:0000313" key="3">
    <source>
        <dbReference type="Proteomes" id="UP000289708"/>
    </source>
</evidence>
<sequence length="309" mass="33768">MVTVMEKAEKQVDPRGRPRVFSGHESFAVRYGWLPKIYEAVVRDPEIFADDERAILTLGLGKNMVRSVRFWGEAFGITQAQGRLVRPTEFGRRLLDPDIGVDPYLEDAGALWRLHWQITVHGGLGAWSAAFLTVTDVEVTRKRLLDLIVASAASTRGAVNAATAAAHLEMLVRTYDAAADRGAAVLEDTLGSPFQELDLLRTAAPGGVPTIRLNRGRKRGLDRRTLAFALADHWRAAAPGSRALTMRSIMLDRVSPGSVFRLDEATMHELLEEVCDGSTALALRSDGIGGLELVCTGAEGPQELEKLAW</sequence>
<dbReference type="EMBL" id="RYFI01000025">
    <property type="protein sequence ID" value="RXF68555.1"/>
    <property type="molecule type" value="Genomic_DNA"/>
</dbReference>
<proteinExistence type="predicted"/>
<gene>
    <name evidence="2" type="ORF">EK403_19895</name>
</gene>
<protein>
    <submittedName>
        <fullName evidence="2">DUF4007 family protein</fullName>
    </submittedName>
</protein>
<keyword evidence="3" id="KW-1185">Reference proteome</keyword>
<dbReference type="RefSeq" id="WP_128779204.1">
    <property type="nucleotide sequence ID" value="NZ_RYFI01000025.1"/>
</dbReference>
<feature type="domain" description="DUF4007" evidence="1">
    <location>
        <begin position="21"/>
        <end position="284"/>
    </location>
</feature>
<evidence type="ECO:0000259" key="1">
    <source>
        <dbReference type="Pfam" id="PF13182"/>
    </source>
</evidence>
<reference evidence="2 3" key="1">
    <citation type="submission" date="2018-12" db="EMBL/GenBank/DDBJ databases">
        <title>bacterium Hansschlegelia zhihuaiae S113.</title>
        <authorList>
            <person name="He J."/>
        </authorList>
    </citation>
    <scope>NUCLEOTIDE SEQUENCE [LARGE SCALE GENOMIC DNA]</scope>
    <source>
        <strain evidence="2 3">S 113</strain>
    </source>
</reference>
<dbReference type="InterPro" id="IPR025248">
    <property type="entry name" value="DUF4007"/>
</dbReference>